<keyword evidence="4" id="KW-1185">Reference proteome</keyword>
<protein>
    <submittedName>
        <fullName evidence="3">Uncharacterized protein</fullName>
    </submittedName>
</protein>
<organism evidence="3 4">
    <name type="scientific">Cryptotermes secundus</name>
    <dbReference type="NCBI Taxonomy" id="105785"/>
    <lineage>
        <taxon>Eukaryota</taxon>
        <taxon>Metazoa</taxon>
        <taxon>Ecdysozoa</taxon>
        <taxon>Arthropoda</taxon>
        <taxon>Hexapoda</taxon>
        <taxon>Insecta</taxon>
        <taxon>Pterygota</taxon>
        <taxon>Neoptera</taxon>
        <taxon>Polyneoptera</taxon>
        <taxon>Dictyoptera</taxon>
        <taxon>Blattodea</taxon>
        <taxon>Blattoidea</taxon>
        <taxon>Termitoidae</taxon>
        <taxon>Kalotermitidae</taxon>
        <taxon>Cryptotermitinae</taxon>
        <taxon>Cryptotermes</taxon>
    </lineage>
</organism>
<dbReference type="Proteomes" id="UP000235965">
    <property type="component" value="Unassembled WGS sequence"/>
</dbReference>
<feature type="region of interest" description="Disordered" evidence="1">
    <location>
        <begin position="314"/>
        <end position="359"/>
    </location>
</feature>
<feature type="compositionally biased region" description="Basic and acidic residues" evidence="1">
    <location>
        <begin position="335"/>
        <end position="348"/>
    </location>
</feature>
<dbReference type="EMBL" id="NEVH01001361">
    <property type="protein sequence ID" value="PNF42703.1"/>
    <property type="molecule type" value="Genomic_DNA"/>
</dbReference>
<gene>
    <name evidence="3" type="ORF">B7P43_G14172</name>
</gene>
<name>A0A2J7RPE1_9NEOP</name>
<accession>A0A2J7RPE1</accession>
<evidence type="ECO:0000313" key="4">
    <source>
        <dbReference type="Proteomes" id="UP000235965"/>
    </source>
</evidence>
<sequence>MRLWIAFLPVTLLCGFVEPGASTVDFGASTLEEVAGSMGALEKDADQVEAVDALDVEDEHRDVITNPPLTIHLPPLPPLPSFPPLQNPLFPLRDTVTATKTLYAEVTKRITRHPVCMTVYGVKPPCLPADLHIGHSVAGGPDCWKRNESPEEASLWEDDQQEGLYIEPTSVLRIPAATTGPTLPQGGEDTVELEPSREDRYLEFRRKTPEVPTTDSADNNGRLLHLRPQTHIATHTVWVTKVQKVTDYRVTATLEAKNCVPSDLKIPFCQRQPSQKPPIYVPTKPPHRPVNRPPYYPTTKPPHHVIVTPPPHSTIGQPPYVATNAEPGYKFTGPADRKDDNKETDGEKLVVSVQVDEEV</sequence>
<evidence type="ECO:0000256" key="2">
    <source>
        <dbReference type="SAM" id="SignalP"/>
    </source>
</evidence>
<evidence type="ECO:0000256" key="1">
    <source>
        <dbReference type="SAM" id="MobiDB-lite"/>
    </source>
</evidence>
<dbReference type="InParanoid" id="A0A2J7RPE1"/>
<evidence type="ECO:0000313" key="3">
    <source>
        <dbReference type="EMBL" id="PNF42703.1"/>
    </source>
</evidence>
<dbReference type="OrthoDB" id="8197282at2759"/>
<dbReference type="AlphaFoldDB" id="A0A2J7RPE1"/>
<reference evidence="3 4" key="1">
    <citation type="submission" date="2017-12" db="EMBL/GenBank/DDBJ databases">
        <title>Hemimetabolous genomes reveal molecular basis of termite eusociality.</title>
        <authorList>
            <person name="Harrison M.C."/>
            <person name="Jongepier E."/>
            <person name="Robertson H.M."/>
            <person name="Arning N."/>
            <person name="Bitard-Feildel T."/>
            <person name="Chao H."/>
            <person name="Childers C.P."/>
            <person name="Dinh H."/>
            <person name="Doddapaneni H."/>
            <person name="Dugan S."/>
            <person name="Gowin J."/>
            <person name="Greiner C."/>
            <person name="Han Y."/>
            <person name="Hu H."/>
            <person name="Hughes D.S.T."/>
            <person name="Huylmans A.-K."/>
            <person name="Kemena C."/>
            <person name="Kremer L.P.M."/>
            <person name="Lee S.L."/>
            <person name="Lopez-Ezquerra A."/>
            <person name="Mallet L."/>
            <person name="Monroy-Kuhn J.M."/>
            <person name="Moser A."/>
            <person name="Murali S.C."/>
            <person name="Muzny D.M."/>
            <person name="Otani S."/>
            <person name="Piulachs M.-D."/>
            <person name="Poelchau M."/>
            <person name="Qu J."/>
            <person name="Schaub F."/>
            <person name="Wada-Katsumata A."/>
            <person name="Worley K.C."/>
            <person name="Xie Q."/>
            <person name="Ylla G."/>
            <person name="Poulsen M."/>
            <person name="Gibbs R.A."/>
            <person name="Schal C."/>
            <person name="Richards S."/>
            <person name="Belles X."/>
            <person name="Korb J."/>
            <person name="Bornberg-Bauer E."/>
        </authorList>
    </citation>
    <scope>NUCLEOTIDE SEQUENCE [LARGE SCALE GENOMIC DNA]</scope>
    <source>
        <tissue evidence="3">Whole body</tissue>
    </source>
</reference>
<feature type="chain" id="PRO_5014329740" evidence="2">
    <location>
        <begin position="23"/>
        <end position="359"/>
    </location>
</feature>
<keyword evidence="2" id="KW-0732">Signal</keyword>
<feature type="signal peptide" evidence="2">
    <location>
        <begin position="1"/>
        <end position="22"/>
    </location>
</feature>
<comment type="caution">
    <text evidence="3">The sequence shown here is derived from an EMBL/GenBank/DDBJ whole genome shotgun (WGS) entry which is preliminary data.</text>
</comment>
<proteinExistence type="predicted"/>